<dbReference type="PANTHER" id="PTHR36836:SF1">
    <property type="entry name" value="COLANIC ACID BIOSYNTHESIS PROTEIN WCAK"/>
    <property type="match status" value="1"/>
</dbReference>
<evidence type="ECO:0000313" key="4">
    <source>
        <dbReference type="Proteomes" id="UP000095495"/>
    </source>
</evidence>
<dbReference type="EMBL" id="CYXV01000005">
    <property type="protein sequence ID" value="CUM90398.1"/>
    <property type="molecule type" value="Genomic_DNA"/>
</dbReference>
<evidence type="ECO:0000313" key="3">
    <source>
        <dbReference type="EMBL" id="CUM90398.1"/>
    </source>
</evidence>
<keyword evidence="3" id="KW-0808">Transferase</keyword>
<accession>A0A173SMJ3</accession>
<keyword evidence="1" id="KW-0812">Transmembrane</keyword>
<sequence>MELKNKYVILLLTNRDSDNIGDQVIENSDIGLLHALMRNLGFSKSEYQISSRSASIITKKYMKTRDPLLLQNAKDAISQADLIVFGGAPVFNYLYQTFYERTALTLEIAQQFNKPVIFSAIGIEAYNEENKRCQRLKIALNMGCVKQITTRDGIDKLEKYKVNDSFEIGLVSDPAVFSATVFDNFIGQEAILKSNGKKNAKKKIGIFVIRANGFIDNHVDFTKEQSAKLWTNVIDILKTRGYDYELITSGNFGDEAFLDYLIRFYNVPIEKCVFNMNLPENLFVKMSEYDGVISCRLHPGIISFSMNIPSVNLIWNTKVSSFYKRIGYPERAIERCDFVAEKIVNKLEKAMKEGIVKDPEYLMSVYRALFTGVKKIILGPNCNIQPYDYKTLLENIQKFEGTSLKEQNEKLMRKFRRTYETCNERLNVNQKLRKKIKIQEDANKKKWKNTAYVVLTVQTFISLIIIWIIARMKMVSKIPFAIIVIILFGLLIAVFQYIYPGKGIEKKIKKLLSKIKTKILKR</sequence>
<feature type="transmembrane region" description="Helical" evidence="1">
    <location>
        <begin position="478"/>
        <end position="499"/>
    </location>
</feature>
<reference evidence="3 4" key="1">
    <citation type="submission" date="2015-09" db="EMBL/GenBank/DDBJ databases">
        <authorList>
            <consortium name="Pathogen Informatics"/>
        </authorList>
    </citation>
    <scope>NUCLEOTIDE SEQUENCE [LARGE SCALE GENOMIC DNA]</scope>
    <source>
        <strain evidence="3 4">2789STDY5608863</strain>
    </source>
</reference>
<dbReference type="GO" id="GO:0016740">
    <property type="term" value="F:transferase activity"/>
    <property type="evidence" value="ECO:0007669"/>
    <property type="project" value="UniProtKB-KW"/>
</dbReference>
<organism evidence="3 4">
    <name type="scientific">Roseburia faecis</name>
    <dbReference type="NCBI Taxonomy" id="301302"/>
    <lineage>
        <taxon>Bacteria</taxon>
        <taxon>Bacillati</taxon>
        <taxon>Bacillota</taxon>
        <taxon>Clostridia</taxon>
        <taxon>Lachnospirales</taxon>
        <taxon>Lachnospiraceae</taxon>
        <taxon>Roseburia</taxon>
    </lineage>
</organism>
<gene>
    <name evidence="3" type="ORF">ERS852420_01428</name>
</gene>
<dbReference type="AlphaFoldDB" id="A0A173SMJ3"/>
<keyword evidence="1" id="KW-0472">Membrane</keyword>
<dbReference type="PANTHER" id="PTHR36836">
    <property type="entry name" value="COLANIC ACID BIOSYNTHESIS PROTEIN WCAK"/>
    <property type="match status" value="1"/>
</dbReference>
<feature type="domain" description="Polysaccharide pyruvyl transferase" evidence="2">
    <location>
        <begin position="52"/>
        <end position="315"/>
    </location>
</feature>
<evidence type="ECO:0000259" key="2">
    <source>
        <dbReference type="Pfam" id="PF04230"/>
    </source>
</evidence>
<dbReference type="RefSeq" id="WP_055262266.1">
    <property type="nucleotide sequence ID" value="NZ_CYXV01000005.1"/>
</dbReference>
<protein>
    <submittedName>
        <fullName evidence="3">Polysaccharide pyruvyl transferase CsaB</fullName>
    </submittedName>
</protein>
<dbReference type="Pfam" id="PF04230">
    <property type="entry name" value="PS_pyruv_trans"/>
    <property type="match status" value="1"/>
</dbReference>
<proteinExistence type="predicted"/>
<evidence type="ECO:0000256" key="1">
    <source>
        <dbReference type="SAM" id="Phobius"/>
    </source>
</evidence>
<dbReference type="Proteomes" id="UP000095495">
    <property type="component" value="Unassembled WGS sequence"/>
</dbReference>
<dbReference type="InterPro" id="IPR007345">
    <property type="entry name" value="Polysacch_pyruvyl_Trfase"/>
</dbReference>
<feature type="transmembrane region" description="Helical" evidence="1">
    <location>
        <begin position="451"/>
        <end position="472"/>
    </location>
</feature>
<keyword evidence="1" id="KW-1133">Transmembrane helix</keyword>
<name>A0A173SMJ3_9FIRM</name>